<gene>
    <name evidence="1" type="ORF">MNBD_GAMMA01-926</name>
</gene>
<dbReference type="EMBL" id="UOEW01000266">
    <property type="protein sequence ID" value="VAW40347.1"/>
    <property type="molecule type" value="Genomic_DNA"/>
</dbReference>
<organism evidence="1">
    <name type="scientific">hydrothermal vent metagenome</name>
    <dbReference type="NCBI Taxonomy" id="652676"/>
    <lineage>
        <taxon>unclassified sequences</taxon>
        <taxon>metagenomes</taxon>
        <taxon>ecological metagenomes</taxon>
    </lineage>
</organism>
<evidence type="ECO:0000313" key="1">
    <source>
        <dbReference type="EMBL" id="VAW40347.1"/>
    </source>
</evidence>
<reference evidence="1" key="1">
    <citation type="submission" date="2018-06" db="EMBL/GenBank/DDBJ databases">
        <authorList>
            <person name="Zhirakovskaya E."/>
        </authorList>
    </citation>
    <scope>NUCLEOTIDE SEQUENCE</scope>
</reference>
<protein>
    <submittedName>
        <fullName evidence="1">Uncharacterized protein</fullName>
    </submittedName>
</protein>
<feature type="non-terminal residue" evidence="1">
    <location>
        <position position="1"/>
    </location>
</feature>
<name>A0A3B0VPN9_9ZZZZ</name>
<proteinExistence type="predicted"/>
<dbReference type="AlphaFoldDB" id="A0A3B0VPN9"/>
<sequence length="29" mass="3450">LTYTLFTFPENQLFAFVKTLLYDIGSYLM</sequence>
<accession>A0A3B0VPN9</accession>